<keyword evidence="4 5" id="KW-0456">Lyase</keyword>
<comment type="cofactor">
    <cofactor evidence="1">
        <name>Zn(2+)</name>
        <dbReference type="ChEBI" id="CHEBI:29105"/>
    </cofactor>
</comment>
<accession>A0ABW4LJ67</accession>
<dbReference type="Pfam" id="PF01116">
    <property type="entry name" value="F_bP_aldolase"/>
    <property type="match status" value="1"/>
</dbReference>
<evidence type="ECO:0000313" key="5">
    <source>
        <dbReference type="EMBL" id="MFD1735151.1"/>
    </source>
</evidence>
<evidence type="ECO:0000256" key="1">
    <source>
        <dbReference type="ARBA" id="ARBA00001947"/>
    </source>
</evidence>
<evidence type="ECO:0000256" key="3">
    <source>
        <dbReference type="ARBA" id="ARBA00022833"/>
    </source>
</evidence>
<comment type="caution">
    <text evidence="5">The sequence shown here is derived from an EMBL/GenBank/DDBJ whole genome shotgun (WGS) entry which is preliminary data.</text>
</comment>
<proteinExistence type="predicted"/>
<dbReference type="CDD" id="cd00947">
    <property type="entry name" value="TBP_aldolase_IIB"/>
    <property type="match status" value="1"/>
</dbReference>
<dbReference type="Proteomes" id="UP001597214">
    <property type="component" value="Unassembled WGS sequence"/>
</dbReference>
<dbReference type="Gene3D" id="3.20.20.70">
    <property type="entry name" value="Aldolase class I"/>
    <property type="match status" value="1"/>
</dbReference>
<dbReference type="EC" id="4.1.2.13" evidence="5"/>
<dbReference type="NCBIfam" id="NF006376">
    <property type="entry name" value="PRK08610.1"/>
    <property type="match status" value="1"/>
</dbReference>
<dbReference type="GO" id="GO:0004332">
    <property type="term" value="F:fructose-bisphosphate aldolase activity"/>
    <property type="evidence" value="ECO:0007669"/>
    <property type="project" value="UniProtKB-EC"/>
</dbReference>
<evidence type="ECO:0000256" key="4">
    <source>
        <dbReference type="ARBA" id="ARBA00023239"/>
    </source>
</evidence>
<name>A0ABW4LJ67_9BACI</name>
<evidence type="ECO:0000256" key="2">
    <source>
        <dbReference type="ARBA" id="ARBA00022723"/>
    </source>
</evidence>
<dbReference type="EMBL" id="JBHUEM010000001">
    <property type="protein sequence ID" value="MFD1735151.1"/>
    <property type="molecule type" value="Genomic_DNA"/>
</dbReference>
<reference evidence="6" key="1">
    <citation type="journal article" date="2019" name="Int. J. Syst. Evol. Microbiol.">
        <title>The Global Catalogue of Microorganisms (GCM) 10K type strain sequencing project: providing services to taxonomists for standard genome sequencing and annotation.</title>
        <authorList>
            <consortium name="The Broad Institute Genomics Platform"/>
            <consortium name="The Broad Institute Genome Sequencing Center for Infectious Disease"/>
            <person name="Wu L."/>
            <person name="Ma J."/>
        </authorList>
    </citation>
    <scope>NUCLEOTIDE SEQUENCE [LARGE SCALE GENOMIC DNA]</scope>
    <source>
        <strain evidence="6">CCUG 49339</strain>
    </source>
</reference>
<dbReference type="InterPro" id="IPR013785">
    <property type="entry name" value="Aldolase_TIM"/>
</dbReference>
<dbReference type="InterPro" id="IPR011289">
    <property type="entry name" value="Fruc_bis_ald_class-2"/>
</dbReference>
<keyword evidence="2" id="KW-0479">Metal-binding</keyword>
<evidence type="ECO:0000313" key="6">
    <source>
        <dbReference type="Proteomes" id="UP001597214"/>
    </source>
</evidence>
<dbReference type="NCBIfam" id="TIGR00167">
    <property type="entry name" value="cbbA"/>
    <property type="match status" value="1"/>
</dbReference>
<dbReference type="InterPro" id="IPR050246">
    <property type="entry name" value="Class_II_FBP_aldolase"/>
</dbReference>
<gene>
    <name evidence="5" type="ORF">ACFSCX_01110</name>
</gene>
<dbReference type="InterPro" id="IPR000771">
    <property type="entry name" value="FBA_II"/>
</dbReference>
<dbReference type="PANTHER" id="PTHR30304:SF0">
    <property type="entry name" value="D-TAGATOSE-1,6-BISPHOSPHATE ALDOLASE SUBUNIT GATY-RELATED"/>
    <property type="match status" value="1"/>
</dbReference>
<dbReference type="PANTHER" id="PTHR30304">
    <property type="entry name" value="D-TAGATOSE-1,6-BISPHOSPHATE ALDOLASE"/>
    <property type="match status" value="1"/>
</dbReference>
<sequence length="285" mass="30544">MPLVSMTDMLNKAKAEGYAVGQFNLNNLEFTQAILQAAQEENSPVILGVSEGAGRYMGGFKTVVAMVKALMEEYNVTVPVAIHLDHGSSFESCAKAIHAGFTSVMIDASHHPFEENIETTSKVVELAHFHGVSVEAELGVVGGQEDDVIADGVIYADPKECKELVKRTGIDCLAPALGSVHGPYKGEPNLGFKEMEEIGAATGVPLVLHGGTGIPTKDIQKAISFGTAKINVNTENQMASAKKVREVLAEKPNEYDPRKYLGPAREVIKETVKGKMREFGSSNKA</sequence>
<dbReference type="RefSeq" id="WP_377926239.1">
    <property type="nucleotide sequence ID" value="NZ_JBHUEM010000001.1"/>
</dbReference>
<dbReference type="SUPFAM" id="SSF51569">
    <property type="entry name" value="Aldolase"/>
    <property type="match status" value="1"/>
</dbReference>
<keyword evidence="3" id="KW-0862">Zinc</keyword>
<protein>
    <submittedName>
        <fullName evidence="5">Class II fructose-bisphosphate aldolase</fullName>
        <ecNumber evidence="5">4.1.2.13</ecNumber>
    </submittedName>
</protein>
<dbReference type="PROSITE" id="PS00806">
    <property type="entry name" value="ALDOLASE_CLASS_II_2"/>
    <property type="match status" value="1"/>
</dbReference>
<dbReference type="PIRSF" id="PIRSF001359">
    <property type="entry name" value="F_bP_aldolase_II"/>
    <property type="match status" value="1"/>
</dbReference>
<dbReference type="NCBIfam" id="TIGR01859">
    <property type="entry name" value="fruc_bis_ald"/>
    <property type="match status" value="1"/>
</dbReference>
<dbReference type="PROSITE" id="PS00602">
    <property type="entry name" value="ALDOLASE_CLASS_II_1"/>
    <property type="match status" value="1"/>
</dbReference>
<organism evidence="5 6">
    <name type="scientific">Bacillus salitolerans</name>
    <dbReference type="NCBI Taxonomy" id="1437434"/>
    <lineage>
        <taxon>Bacteria</taxon>
        <taxon>Bacillati</taxon>
        <taxon>Bacillota</taxon>
        <taxon>Bacilli</taxon>
        <taxon>Bacillales</taxon>
        <taxon>Bacillaceae</taxon>
        <taxon>Bacillus</taxon>
    </lineage>
</organism>
<keyword evidence="6" id="KW-1185">Reference proteome</keyword>